<feature type="compositionally biased region" description="Basic and acidic residues" evidence="5">
    <location>
        <begin position="12"/>
        <end position="25"/>
    </location>
</feature>
<dbReference type="PROSITE" id="PS01081">
    <property type="entry name" value="HTH_TETR_1"/>
    <property type="match status" value="1"/>
</dbReference>
<dbReference type="Gene3D" id="1.10.357.10">
    <property type="entry name" value="Tetracycline Repressor, domain 2"/>
    <property type="match status" value="1"/>
</dbReference>
<accession>A0ABV9DVX7</accession>
<gene>
    <name evidence="7" type="ORF">ACFO4E_11655</name>
</gene>
<organism evidence="7 8">
    <name type="scientific">Nocardiopsis mangrovi</name>
    <dbReference type="NCBI Taxonomy" id="1179818"/>
    <lineage>
        <taxon>Bacteria</taxon>
        <taxon>Bacillati</taxon>
        <taxon>Actinomycetota</taxon>
        <taxon>Actinomycetes</taxon>
        <taxon>Streptosporangiales</taxon>
        <taxon>Nocardiopsidaceae</taxon>
        <taxon>Nocardiopsis</taxon>
    </lineage>
</organism>
<dbReference type="Gene3D" id="1.10.10.60">
    <property type="entry name" value="Homeodomain-like"/>
    <property type="match status" value="1"/>
</dbReference>
<dbReference type="Proteomes" id="UP001595923">
    <property type="component" value="Unassembled WGS sequence"/>
</dbReference>
<dbReference type="InterPro" id="IPR023772">
    <property type="entry name" value="DNA-bd_HTH_TetR-type_CS"/>
</dbReference>
<feature type="compositionally biased region" description="Low complexity" evidence="5">
    <location>
        <begin position="222"/>
        <end position="231"/>
    </location>
</feature>
<feature type="DNA-binding region" description="H-T-H motif" evidence="4">
    <location>
        <begin position="48"/>
        <end position="67"/>
    </location>
</feature>
<proteinExistence type="predicted"/>
<reference evidence="8" key="1">
    <citation type="journal article" date="2019" name="Int. J. Syst. Evol. Microbiol.">
        <title>The Global Catalogue of Microorganisms (GCM) 10K type strain sequencing project: providing services to taxonomists for standard genome sequencing and annotation.</title>
        <authorList>
            <consortium name="The Broad Institute Genomics Platform"/>
            <consortium name="The Broad Institute Genome Sequencing Center for Infectious Disease"/>
            <person name="Wu L."/>
            <person name="Ma J."/>
        </authorList>
    </citation>
    <scope>NUCLEOTIDE SEQUENCE [LARGE SCALE GENOMIC DNA]</scope>
    <source>
        <strain evidence="8">XZYJ18</strain>
    </source>
</reference>
<comment type="caution">
    <text evidence="7">The sequence shown here is derived from an EMBL/GenBank/DDBJ whole genome shotgun (WGS) entry which is preliminary data.</text>
</comment>
<evidence type="ECO:0000256" key="5">
    <source>
        <dbReference type="SAM" id="MobiDB-lite"/>
    </source>
</evidence>
<evidence type="ECO:0000256" key="2">
    <source>
        <dbReference type="ARBA" id="ARBA00023125"/>
    </source>
</evidence>
<keyword evidence="1" id="KW-0805">Transcription regulation</keyword>
<evidence type="ECO:0000313" key="8">
    <source>
        <dbReference type="Proteomes" id="UP001595923"/>
    </source>
</evidence>
<keyword evidence="8" id="KW-1185">Reference proteome</keyword>
<dbReference type="RefSeq" id="WP_378573807.1">
    <property type="nucleotide sequence ID" value="NZ_JBHSFQ010000009.1"/>
</dbReference>
<evidence type="ECO:0000259" key="6">
    <source>
        <dbReference type="PROSITE" id="PS50977"/>
    </source>
</evidence>
<dbReference type="Pfam" id="PF00440">
    <property type="entry name" value="TetR_N"/>
    <property type="match status" value="1"/>
</dbReference>
<dbReference type="InterPro" id="IPR009057">
    <property type="entry name" value="Homeodomain-like_sf"/>
</dbReference>
<evidence type="ECO:0000256" key="4">
    <source>
        <dbReference type="PROSITE-ProRule" id="PRU00335"/>
    </source>
</evidence>
<evidence type="ECO:0000313" key="7">
    <source>
        <dbReference type="EMBL" id="MFC4562509.1"/>
    </source>
</evidence>
<dbReference type="EMBL" id="JBHSFQ010000009">
    <property type="protein sequence ID" value="MFC4562509.1"/>
    <property type="molecule type" value="Genomic_DNA"/>
</dbReference>
<protein>
    <submittedName>
        <fullName evidence="7">TetR/AcrR family transcriptional regulator</fullName>
    </submittedName>
</protein>
<evidence type="ECO:0000256" key="3">
    <source>
        <dbReference type="ARBA" id="ARBA00023163"/>
    </source>
</evidence>
<name>A0ABV9DVX7_9ACTN</name>
<keyword evidence="3" id="KW-0804">Transcription</keyword>
<dbReference type="InterPro" id="IPR050109">
    <property type="entry name" value="HTH-type_TetR-like_transc_reg"/>
</dbReference>
<feature type="domain" description="HTH tetR-type" evidence="6">
    <location>
        <begin position="24"/>
        <end position="85"/>
    </location>
</feature>
<dbReference type="PANTHER" id="PTHR30055:SF234">
    <property type="entry name" value="HTH-TYPE TRANSCRIPTIONAL REGULATOR BETI"/>
    <property type="match status" value="1"/>
</dbReference>
<dbReference type="SUPFAM" id="SSF46689">
    <property type="entry name" value="Homeodomain-like"/>
    <property type="match status" value="1"/>
</dbReference>
<keyword evidence="2 4" id="KW-0238">DNA-binding</keyword>
<dbReference type="PANTHER" id="PTHR30055">
    <property type="entry name" value="HTH-TYPE TRANSCRIPTIONAL REGULATOR RUTR"/>
    <property type="match status" value="1"/>
</dbReference>
<sequence>MQGDTGGNDIARSWDRRPRERRKPATREKILRAAEEFLEGGGSLADLTLTGIAREVGVHQASLYYYFGDKYELIAELMNIRNLLAEAQEPQEGEDFAAFFERHFDALLAQWATQPRIVQAGVDLIVADPRYLAEWRRYMESWVPPMARVARADPRYSPAAHQSDLEEVLTVFMWTVERNCYMLFTVPPWPDRARIARRKEALLQSLLASLGYPAAPAPGGPDPSRGAATGE</sequence>
<dbReference type="InterPro" id="IPR036271">
    <property type="entry name" value="Tet_transcr_reg_TetR-rel_C_sf"/>
</dbReference>
<feature type="region of interest" description="Disordered" evidence="5">
    <location>
        <begin position="211"/>
        <end position="231"/>
    </location>
</feature>
<feature type="region of interest" description="Disordered" evidence="5">
    <location>
        <begin position="1"/>
        <end position="25"/>
    </location>
</feature>
<dbReference type="SUPFAM" id="SSF48498">
    <property type="entry name" value="Tetracyclin repressor-like, C-terminal domain"/>
    <property type="match status" value="1"/>
</dbReference>
<dbReference type="PROSITE" id="PS50977">
    <property type="entry name" value="HTH_TETR_2"/>
    <property type="match status" value="1"/>
</dbReference>
<evidence type="ECO:0000256" key="1">
    <source>
        <dbReference type="ARBA" id="ARBA00023015"/>
    </source>
</evidence>
<dbReference type="InterPro" id="IPR001647">
    <property type="entry name" value="HTH_TetR"/>
</dbReference>